<protein>
    <submittedName>
        <fullName evidence="2">Uncharacterized protein</fullName>
    </submittedName>
</protein>
<reference evidence="2 3" key="2">
    <citation type="journal article" date="2016" name="J. Biotechnol.">
        <title>Complete genome sequence of Arthrobacter alpinus ERGS4:06, a yellow pigmented bacterium tolerant to cold and radiations isolated from Sikkim Himalaya.</title>
        <authorList>
            <person name="Kumar R."/>
            <person name="Singh D."/>
            <person name="Swarnkar M.K."/>
            <person name="Singh A.K."/>
            <person name="Kumar S."/>
        </authorList>
    </citation>
    <scope>NUCLEOTIDE SEQUENCE [LARGE SCALE GENOMIC DNA]</scope>
    <source>
        <strain evidence="2 3">ERGS4:06</strain>
    </source>
</reference>
<dbReference type="AlphaFoldDB" id="A0A0S2LYX6"/>
<keyword evidence="1" id="KW-0812">Transmembrane</keyword>
<keyword evidence="1" id="KW-1133">Transmembrane helix</keyword>
<name>A0A0S2LYX6_9MICC</name>
<evidence type="ECO:0000256" key="1">
    <source>
        <dbReference type="SAM" id="Phobius"/>
    </source>
</evidence>
<sequence>MMTEYKKPRGLLAYMTPGLLAFIVGSVVVIVFSFFAWFFSDAQVHYRNADRDRPNSAPKQPLEPVEEIEYTTPPRQGLRSLEEIERKTLARESLQHVEENYEPSDQEIEEANRESWEKVFGKGWSCLYAPTMNENWHDDVSCTDGVNAHRPNLLADWGFVTEDDMRAAAQEYESYLNSGGTP</sequence>
<gene>
    <name evidence="2" type="ORF">AS189_09400</name>
</gene>
<feature type="transmembrane region" description="Helical" evidence="1">
    <location>
        <begin position="12"/>
        <end position="39"/>
    </location>
</feature>
<evidence type="ECO:0000313" key="3">
    <source>
        <dbReference type="Proteomes" id="UP000059574"/>
    </source>
</evidence>
<accession>A0A0S2LYX6</accession>
<dbReference type="EMBL" id="CP013200">
    <property type="protein sequence ID" value="ALO66669.1"/>
    <property type="molecule type" value="Genomic_DNA"/>
</dbReference>
<evidence type="ECO:0000313" key="2">
    <source>
        <dbReference type="EMBL" id="ALO66669.1"/>
    </source>
</evidence>
<reference evidence="3" key="1">
    <citation type="submission" date="2015-11" db="EMBL/GenBank/DDBJ databases">
        <authorList>
            <person name="Kumar R."/>
            <person name="Singh D."/>
            <person name="Swarnkar M.K."/>
            <person name="Singh A.K."/>
            <person name="Kumar S."/>
        </authorList>
    </citation>
    <scope>NUCLEOTIDE SEQUENCE [LARGE SCALE GENOMIC DNA]</scope>
    <source>
        <strain evidence="3">ERGS4:06</strain>
    </source>
</reference>
<organism evidence="2 3">
    <name type="scientific">Arthrobacter alpinus</name>
    <dbReference type="NCBI Taxonomy" id="656366"/>
    <lineage>
        <taxon>Bacteria</taxon>
        <taxon>Bacillati</taxon>
        <taxon>Actinomycetota</taxon>
        <taxon>Actinomycetes</taxon>
        <taxon>Micrococcales</taxon>
        <taxon>Micrococcaceae</taxon>
        <taxon>Arthrobacter</taxon>
    </lineage>
</organism>
<proteinExistence type="predicted"/>
<keyword evidence="1" id="KW-0472">Membrane</keyword>
<dbReference type="RefSeq" id="WP_062287936.1">
    <property type="nucleotide sequence ID" value="NZ_CP013200.1"/>
</dbReference>
<dbReference type="Proteomes" id="UP000059574">
    <property type="component" value="Chromosome"/>
</dbReference>
<dbReference type="OrthoDB" id="3831517at2"/>